<dbReference type="PROSITE" id="PS01129">
    <property type="entry name" value="PSI_RLU"/>
    <property type="match status" value="1"/>
</dbReference>
<dbReference type="KEGG" id="cat:CA2559_02735"/>
<feature type="domain" description="Pseudouridine synthase RsuA/RluA-like" evidence="3">
    <location>
        <begin position="88"/>
        <end position="226"/>
    </location>
</feature>
<organism evidence="4 5">
    <name type="scientific">Croceibacter atlanticus (strain ATCC BAA-628 / JCM 21780 / CIP 108009 / IAM 15332 / KCTC 12090 / HTCC2559)</name>
    <dbReference type="NCBI Taxonomy" id="216432"/>
    <lineage>
        <taxon>Bacteria</taxon>
        <taxon>Pseudomonadati</taxon>
        <taxon>Bacteroidota</taxon>
        <taxon>Flavobacteriia</taxon>
        <taxon>Flavobacteriales</taxon>
        <taxon>Flavobacteriaceae</taxon>
        <taxon>Croceibacter</taxon>
    </lineage>
</organism>
<evidence type="ECO:0000256" key="2">
    <source>
        <dbReference type="PROSITE-ProRule" id="PRU00182"/>
    </source>
</evidence>
<dbReference type="InterPro" id="IPR020103">
    <property type="entry name" value="PsdUridine_synth_cat_dom_sf"/>
</dbReference>
<proteinExistence type="inferred from homology"/>
<accession>A3U5W9</accession>
<dbReference type="Proteomes" id="UP000002297">
    <property type="component" value="Chromosome"/>
</dbReference>
<dbReference type="InterPro" id="IPR006145">
    <property type="entry name" value="PsdUridine_synth_RsuA/RluA"/>
</dbReference>
<dbReference type="Gene3D" id="3.30.2350.10">
    <property type="entry name" value="Pseudouridine synthase"/>
    <property type="match status" value="1"/>
</dbReference>
<keyword evidence="5" id="KW-1185">Reference proteome</keyword>
<protein>
    <recommendedName>
        <fullName evidence="3">Pseudouridine synthase RsuA/RluA-like domain-containing protein</fullName>
    </recommendedName>
</protein>
<dbReference type="InterPro" id="IPR006224">
    <property type="entry name" value="PsdUridine_synth_RluA-like_CS"/>
</dbReference>
<dbReference type="GO" id="GO:0000455">
    <property type="term" value="P:enzyme-directed rRNA pseudouridine synthesis"/>
    <property type="evidence" value="ECO:0007669"/>
    <property type="project" value="TreeGrafter"/>
</dbReference>
<evidence type="ECO:0000313" key="4">
    <source>
        <dbReference type="EMBL" id="EAP87636.1"/>
    </source>
</evidence>
<dbReference type="PROSITE" id="PS50889">
    <property type="entry name" value="S4"/>
    <property type="match status" value="1"/>
</dbReference>
<dbReference type="PANTHER" id="PTHR21600">
    <property type="entry name" value="MITOCHONDRIAL RNA PSEUDOURIDINE SYNTHASE"/>
    <property type="match status" value="1"/>
</dbReference>
<evidence type="ECO:0000313" key="5">
    <source>
        <dbReference type="Proteomes" id="UP000002297"/>
    </source>
</evidence>
<evidence type="ECO:0000256" key="1">
    <source>
        <dbReference type="ARBA" id="ARBA00010876"/>
    </source>
</evidence>
<dbReference type="RefSeq" id="WP_013186314.1">
    <property type="nucleotide sequence ID" value="NC_014230.1"/>
</dbReference>
<sequence>MQLVEKHTVKEVTAHIRIQEYGPLVFNTLPSRSSVKKAIKKGLIFINGKQADSADWIEEGQLLEVFQLKPTTKHFKLNLDVLFEDDYVAVINKPAGYPTSGNFFKTIAKALPYNLKISTKNDALLIPQPIHRLDNPTSGVLVVAKTKSSQINLNKQLELKGIQKTYIAVVHNTPDSNMLFNDNIDGKESESKLEIIKTFKVKDDIYSLVELFPKTGRTHQLRIHTSKAGYPIVGDQLYGISSEKNKKLLLHAKSIQFKHPVTGNEVFTTSELPKRFEKLLNLS</sequence>
<dbReference type="STRING" id="216432.CA2559_02735"/>
<dbReference type="SUPFAM" id="SSF55174">
    <property type="entry name" value="Alpha-L RNA-binding motif"/>
    <property type="match status" value="1"/>
</dbReference>
<gene>
    <name evidence="4" type="ordered locus">CA2559_02735</name>
</gene>
<dbReference type="HOGENOM" id="CLU_016902_11_4_10"/>
<dbReference type="CDD" id="cd02869">
    <property type="entry name" value="PseudoU_synth_RluA_like"/>
    <property type="match status" value="1"/>
</dbReference>
<dbReference type="GO" id="GO:0009982">
    <property type="term" value="F:pseudouridine synthase activity"/>
    <property type="evidence" value="ECO:0007669"/>
    <property type="project" value="InterPro"/>
</dbReference>
<dbReference type="CDD" id="cd00165">
    <property type="entry name" value="S4"/>
    <property type="match status" value="1"/>
</dbReference>
<dbReference type="SUPFAM" id="SSF55120">
    <property type="entry name" value="Pseudouridine synthase"/>
    <property type="match status" value="1"/>
</dbReference>
<dbReference type="GeneID" id="89452341"/>
<dbReference type="eggNOG" id="COG0564">
    <property type="taxonomic scope" value="Bacteria"/>
</dbReference>
<comment type="similarity">
    <text evidence="1">Belongs to the pseudouridine synthase RluA family.</text>
</comment>
<dbReference type="InterPro" id="IPR050188">
    <property type="entry name" value="RluA_PseudoU_synthase"/>
</dbReference>
<reference evidence="4 5" key="1">
    <citation type="journal article" date="2010" name="J. Bacteriol.">
        <title>The complete genome sequence of Croceibacter atlanticus HTCC2559T.</title>
        <authorList>
            <person name="Oh H.M."/>
            <person name="Kang I."/>
            <person name="Ferriera S."/>
            <person name="Giovannoni S.J."/>
            <person name="Cho J.C."/>
        </authorList>
    </citation>
    <scope>NUCLEOTIDE SEQUENCE [LARGE SCALE GENOMIC DNA]</scope>
    <source>
        <strain evidence="5">ATCC BAA-628 / HTCC2559 / KCTC 12090</strain>
    </source>
</reference>
<dbReference type="AlphaFoldDB" id="A3U5W9"/>
<name>A3U5W9_CROAH</name>
<dbReference type="GO" id="GO:0140098">
    <property type="term" value="F:catalytic activity, acting on RNA"/>
    <property type="evidence" value="ECO:0007669"/>
    <property type="project" value="UniProtKB-ARBA"/>
</dbReference>
<dbReference type="EMBL" id="CP002046">
    <property type="protein sequence ID" value="EAP87636.1"/>
    <property type="molecule type" value="Genomic_DNA"/>
</dbReference>
<keyword evidence="2" id="KW-0694">RNA-binding</keyword>
<dbReference type="GO" id="GO:0003723">
    <property type="term" value="F:RNA binding"/>
    <property type="evidence" value="ECO:0007669"/>
    <property type="project" value="UniProtKB-KW"/>
</dbReference>
<dbReference type="PANTHER" id="PTHR21600:SF87">
    <property type="entry name" value="RNA PSEUDOURIDYLATE SYNTHASE DOMAIN-CONTAINING PROTEIN 1"/>
    <property type="match status" value="1"/>
</dbReference>
<evidence type="ECO:0000259" key="3">
    <source>
        <dbReference type="Pfam" id="PF00849"/>
    </source>
</evidence>
<dbReference type="Pfam" id="PF00849">
    <property type="entry name" value="PseudoU_synth_2"/>
    <property type="match status" value="1"/>
</dbReference>
<dbReference type="OrthoDB" id="9807829at2"/>